<dbReference type="EMBL" id="DNWC01000012">
    <property type="protein sequence ID" value="HBJ07496.1"/>
    <property type="molecule type" value="Genomic_DNA"/>
</dbReference>
<dbReference type="Pfam" id="PF07980">
    <property type="entry name" value="SusD_RagB"/>
    <property type="match status" value="1"/>
</dbReference>
<dbReference type="SUPFAM" id="SSF48452">
    <property type="entry name" value="TPR-like"/>
    <property type="match status" value="1"/>
</dbReference>
<evidence type="ECO:0000256" key="1">
    <source>
        <dbReference type="ARBA" id="ARBA00004442"/>
    </source>
</evidence>
<protein>
    <recommendedName>
        <fullName evidence="10">RagB/SusD family nutrient uptake outer membrane protein</fullName>
    </recommendedName>
</protein>
<comment type="similarity">
    <text evidence="2">Belongs to the SusD family.</text>
</comment>
<dbReference type="Gene3D" id="1.25.40.390">
    <property type="match status" value="1"/>
</dbReference>
<name>A0A354LZ07_9BACT</name>
<evidence type="ECO:0000256" key="3">
    <source>
        <dbReference type="ARBA" id="ARBA00022729"/>
    </source>
</evidence>
<comment type="subcellular location">
    <subcellularLocation>
        <location evidence="1">Cell outer membrane</location>
    </subcellularLocation>
</comment>
<keyword evidence="4" id="KW-0472">Membrane</keyword>
<dbReference type="AlphaFoldDB" id="A0A354LZ07"/>
<evidence type="ECO:0000313" key="9">
    <source>
        <dbReference type="Proteomes" id="UP000262954"/>
    </source>
</evidence>
<evidence type="ECO:0000259" key="7">
    <source>
        <dbReference type="Pfam" id="PF14322"/>
    </source>
</evidence>
<evidence type="ECO:0000313" key="8">
    <source>
        <dbReference type="EMBL" id="HBJ07496.1"/>
    </source>
</evidence>
<feature type="domain" description="RagB/SusD" evidence="6">
    <location>
        <begin position="279"/>
        <end position="581"/>
    </location>
</feature>
<dbReference type="GO" id="GO:0009279">
    <property type="term" value="C:cell outer membrane"/>
    <property type="evidence" value="ECO:0007669"/>
    <property type="project" value="UniProtKB-SubCell"/>
</dbReference>
<accession>A0A354LZ07</accession>
<organism evidence="8 9">
    <name type="scientific">Coprobacter fastidiosus</name>
    <dbReference type="NCBI Taxonomy" id="1099853"/>
    <lineage>
        <taxon>Bacteria</taxon>
        <taxon>Pseudomonadati</taxon>
        <taxon>Bacteroidota</taxon>
        <taxon>Bacteroidia</taxon>
        <taxon>Bacteroidales</taxon>
        <taxon>Barnesiellaceae</taxon>
        <taxon>Coprobacter</taxon>
    </lineage>
</organism>
<dbReference type="Pfam" id="PF14322">
    <property type="entry name" value="SusD-like_3"/>
    <property type="match status" value="1"/>
</dbReference>
<dbReference type="InterPro" id="IPR011990">
    <property type="entry name" value="TPR-like_helical_dom_sf"/>
</dbReference>
<evidence type="ECO:0008006" key="10">
    <source>
        <dbReference type="Google" id="ProtNLM"/>
    </source>
</evidence>
<keyword evidence="3" id="KW-0732">Signal</keyword>
<evidence type="ECO:0000256" key="2">
    <source>
        <dbReference type="ARBA" id="ARBA00006275"/>
    </source>
</evidence>
<evidence type="ECO:0000259" key="6">
    <source>
        <dbReference type="Pfam" id="PF07980"/>
    </source>
</evidence>
<reference evidence="8 9" key="1">
    <citation type="journal article" date="2018" name="Nat. Biotechnol.">
        <title>A standardized bacterial taxonomy based on genome phylogeny substantially revises the tree of life.</title>
        <authorList>
            <person name="Parks D.H."/>
            <person name="Chuvochina M."/>
            <person name="Waite D.W."/>
            <person name="Rinke C."/>
            <person name="Skarshewski A."/>
            <person name="Chaumeil P.A."/>
            <person name="Hugenholtz P."/>
        </authorList>
    </citation>
    <scope>NUCLEOTIDE SEQUENCE [LARGE SCALE GENOMIC DNA]</scope>
    <source>
        <strain evidence="8">UBA11482</strain>
    </source>
</reference>
<dbReference type="InterPro" id="IPR012944">
    <property type="entry name" value="SusD_RagB_dom"/>
</dbReference>
<dbReference type="PROSITE" id="PS51257">
    <property type="entry name" value="PROKAR_LIPOPROTEIN"/>
    <property type="match status" value="1"/>
</dbReference>
<dbReference type="Proteomes" id="UP000262954">
    <property type="component" value="Unassembled WGS sequence"/>
</dbReference>
<gene>
    <name evidence="8" type="ORF">DDY73_00680</name>
</gene>
<dbReference type="InterPro" id="IPR033985">
    <property type="entry name" value="SusD-like_N"/>
</dbReference>
<sequence>MKTIKNIFWGSTMLLFTACNFLDTTPSDFINLDDFYKDDTEAFMGLTGIYNTLNSSSGYGEKYYQAIGTDDLTYYYTSSTAEVGLPNNNYTANDADLASIWQGLYEGINNANYFLERITDSPVSEANKKMYRGEATFLRAYFYFLLAQSWGDVPLITTAQTNTDNYVPNIKATSQAEVLKFVTDEMEKVLTDEENYSIGTIQVVGAGRVSRSAVKGILARVYLKRAGWPTNETELYSKAKYWAGEVIHPQDGSMTHALNMEGYAQVFKNLATDVYDPEESIWEVEFKGNRQDSHTNAGRIGSLICGIQNADVLQTSLGYSYGRYCVTPGLWDLYNDLDGDGTPELISTKDEDDPLNEKYNKDERRDWNIAPYRFQKRDDATVYWKKNWEYIGDVKLNNNGEPDLKDGQKQYATRTQYIERNAGKFRREYELVTPRDKNYTPINFPLLRYSDVLLMYAEAQNQADGSPSVESIGYVNDVRRRAKADEVNITDPQKFQRLIEDERGRELCFEGLRKMDLIRWGKYKEAMKKVSLYATDSRWSSGRQYLLIYATNGATSDRYQWLPIPTRELGLNNLLQQNQAWR</sequence>
<feature type="domain" description="SusD-like N-terminal" evidence="7">
    <location>
        <begin position="77"/>
        <end position="223"/>
    </location>
</feature>
<evidence type="ECO:0000256" key="5">
    <source>
        <dbReference type="ARBA" id="ARBA00023237"/>
    </source>
</evidence>
<comment type="caution">
    <text evidence="8">The sequence shown here is derived from an EMBL/GenBank/DDBJ whole genome shotgun (WGS) entry which is preliminary data.</text>
</comment>
<evidence type="ECO:0000256" key="4">
    <source>
        <dbReference type="ARBA" id="ARBA00023136"/>
    </source>
</evidence>
<keyword evidence="5" id="KW-0998">Cell outer membrane</keyword>
<proteinExistence type="inferred from homology"/>